<dbReference type="FunFam" id="1.10.630.10:FF:000018">
    <property type="entry name" value="Cytochrome P450 monooxygenase"/>
    <property type="match status" value="1"/>
</dbReference>
<dbReference type="InterPro" id="IPR002397">
    <property type="entry name" value="Cyt_P450_B"/>
</dbReference>
<dbReference type="GO" id="GO:0008395">
    <property type="term" value="F:steroid hydroxylase activity"/>
    <property type="evidence" value="ECO:0007669"/>
    <property type="project" value="TreeGrafter"/>
</dbReference>
<protein>
    <submittedName>
        <fullName evidence="7">Cytochrome P450</fullName>
    </submittedName>
</protein>
<evidence type="ECO:0000313" key="8">
    <source>
        <dbReference type="Proteomes" id="UP000262477"/>
    </source>
</evidence>
<dbReference type="AlphaFoldDB" id="A0A371PPV1"/>
<evidence type="ECO:0000313" key="7">
    <source>
        <dbReference type="EMBL" id="REK84536.1"/>
    </source>
</evidence>
<gene>
    <name evidence="7" type="ORF">DY245_42675</name>
</gene>
<keyword evidence="8" id="KW-1185">Reference proteome</keyword>
<sequence length="392" mass="43552">MTTTLSPALLTDPGLHATGDPHGLWAWMREHTPVHWQPAGDVPAFWSLTRYEDIRAVYRDAATFSSAHGVLLRRAELGDDPGGGLTLALTDAPRHKQLRGLMADWFNTRAVRGLEGHIRAATRTVLGRALDQGACDFAHDIAGRLSLSVICHILGVPARDHEALYQWTNEAFEAHTSLVAHPRLLEYFEELLFQRMEQPTDDLVSALVNGTVDGQLLTEEEVVLNCENLIGATENGRLALIGGMHAFLEHPQQWQRLSDDRGLLPGAIEEILRWTSSATHSMRVAARPCEIRGERITAGDRVVLWLPSANRDEDVFADPYRFDIARSPNRHIALAAGEHFCIGSTLARAEMRVLFSELLDTVRRIELDGPVRRLHSIAVNGPERLPVRLTAT</sequence>
<dbReference type="GO" id="GO:0006707">
    <property type="term" value="P:cholesterol catabolic process"/>
    <property type="evidence" value="ECO:0007669"/>
    <property type="project" value="TreeGrafter"/>
</dbReference>
<name>A0A371PPV1_STRIH</name>
<accession>A0A371PPV1</accession>
<dbReference type="Proteomes" id="UP000262477">
    <property type="component" value="Unassembled WGS sequence"/>
</dbReference>
<evidence type="ECO:0000256" key="4">
    <source>
        <dbReference type="ARBA" id="ARBA00023002"/>
    </source>
</evidence>
<dbReference type="GO" id="GO:0020037">
    <property type="term" value="F:heme binding"/>
    <property type="evidence" value="ECO:0007669"/>
    <property type="project" value="InterPro"/>
</dbReference>
<reference evidence="7 8" key="1">
    <citation type="submission" date="2018-08" db="EMBL/GenBank/DDBJ databases">
        <title>Streptomyces NEAU-D10 sp. nov., a novel Actinomycete isolated from soil.</title>
        <authorList>
            <person name="Jin L."/>
        </authorList>
    </citation>
    <scope>NUCLEOTIDE SEQUENCE [LARGE SCALE GENOMIC DNA]</scope>
    <source>
        <strain evidence="7 8">NEAU-D10</strain>
    </source>
</reference>
<dbReference type="OrthoDB" id="5241086at2"/>
<dbReference type="PRINTS" id="PR00359">
    <property type="entry name" value="BP450"/>
</dbReference>
<dbReference type="PANTHER" id="PTHR46696:SF4">
    <property type="entry name" value="BIOTIN BIOSYNTHESIS CYTOCHROME P450"/>
    <property type="match status" value="1"/>
</dbReference>
<keyword evidence="4" id="KW-0560">Oxidoreductase</keyword>
<dbReference type="GO" id="GO:0005506">
    <property type="term" value="F:iron ion binding"/>
    <property type="evidence" value="ECO:0007669"/>
    <property type="project" value="InterPro"/>
</dbReference>
<dbReference type="Gene3D" id="1.10.630.10">
    <property type="entry name" value="Cytochrome P450"/>
    <property type="match status" value="1"/>
</dbReference>
<evidence type="ECO:0000256" key="6">
    <source>
        <dbReference type="ARBA" id="ARBA00023033"/>
    </source>
</evidence>
<dbReference type="EMBL" id="QUAC01000482">
    <property type="protein sequence ID" value="REK84536.1"/>
    <property type="molecule type" value="Genomic_DNA"/>
</dbReference>
<evidence type="ECO:0000256" key="1">
    <source>
        <dbReference type="ARBA" id="ARBA00010617"/>
    </source>
</evidence>
<dbReference type="InterPro" id="IPR001128">
    <property type="entry name" value="Cyt_P450"/>
</dbReference>
<dbReference type="PANTHER" id="PTHR46696">
    <property type="entry name" value="P450, PUTATIVE (EUROFUNG)-RELATED"/>
    <property type="match status" value="1"/>
</dbReference>
<keyword evidence="3" id="KW-0479">Metal-binding</keyword>
<comment type="caution">
    <text evidence="7">The sequence shown here is derived from an EMBL/GenBank/DDBJ whole genome shotgun (WGS) entry which is preliminary data.</text>
</comment>
<dbReference type="Pfam" id="PF00067">
    <property type="entry name" value="p450"/>
    <property type="match status" value="1"/>
</dbReference>
<proteinExistence type="inferred from homology"/>
<keyword evidence="2" id="KW-0349">Heme</keyword>
<keyword evidence="6" id="KW-0503">Monooxygenase</keyword>
<keyword evidence="5" id="KW-0408">Iron</keyword>
<evidence type="ECO:0000256" key="3">
    <source>
        <dbReference type="ARBA" id="ARBA00022723"/>
    </source>
</evidence>
<dbReference type="GO" id="GO:0036199">
    <property type="term" value="F:cholest-4-en-3-one 26-monooxygenase activity"/>
    <property type="evidence" value="ECO:0007669"/>
    <property type="project" value="TreeGrafter"/>
</dbReference>
<evidence type="ECO:0000256" key="2">
    <source>
        <dbReference type="ARBA" id="ARBA00022617"/>
    </source>
</evidence>
<evidence type="ECO:0000256" key="5">
    <source>
        <dbReference type="ARBA" id="ARBA00023004"/>
    </source>
</evidence>
<dbReference type="InterPro" id="IPR036396">
    <property type="entry name" value="Cyt_P450_sf"/>
</dbReference>
<dbReference type="CDD" id="cd11033">
    <property type="entry name" value="CYP142-like"/>
    <property type="match status" value="1"/>
</dbReference>
<comment type="similarity">
    <text evidence="1">Belongs to the cytochrome P450 family.</text>
</comment>
<dbReference type="SUPFAM" id="SSF48264">
    <property type="entry name" value="Cytochrome P450"/>
    <property type="match status" value="1"/>
</dbReference>
<dbReference type="RefSeq" id="WP_128512484.1">
    <property type="nucleotide sequence ID" value="NZ_QUAC01000482.1"/>
</dbReference>
<organism evidence="7 8">
    <name type="scientific">Streptomyces inhibens</name>
    <dbReference type="NCBI Taxonomy" id="2293571"/>
    <lineage>
        <taxon>Bacteria</taxon>
        <taxon>Bacillati</taxon>
        <taxon>Actinomycetota</taxon>
        <taxon>Actinomycetes</taxon>
        <taxon>Kitasatosporales</taxon>
        <taxon>Streptomycetaceae</taxon>
        <taxon>Streptomyces</taxon>
    </lineage>
</organism>